<dbReference type="InterPro" id="IPR049545">
    <property type="entry name" value="Gta3_dom"/>
</dbReference>
<reference evidence="2 4" key="1">
    <citation type="journal article" date="2011" name="Science">
        <title>Comparative functional genomics of the fission yeasts.</title>
        <authorList>
            <person name="Rhind N."/>
            <person name="Chen Z."/>
            <person name="Yassour M."/>
            <person name="Thompson D.A."/>
            <person name="Haas B.J."/>
            <person name="Habib N."/>
            <person name="Wapinski I."/>
            <person name="Roy S."/>
            <person name="Lin M.F."/>
            <person name="Heiman D.I."/>
            <person name="Young S.K."/>
            <person name="Furuya K."/>
            <person name="Guo Y."/>
            <person name="Pidoux A."/>
            <person name="Chen H.M."/>
            <person name="Robbertse B."/>
            <person name="Goldberg J.M."/>
            <person name="Aoki K."/>
            <person name="Bayne E.H."/>
            <person name="Berlin A.M."/>
            <person name="Desjardins C.A."/>
            <person name="Dobbs E."/>
            <person name="Dukaj L."/>
            <person name="Fan L."/>
            <person name="FitzGerald M.G."/>
            <person name="French C."/>
            <person name="Gujja S."/>
            <person name="Hansen K."/>
            <person name="Keifenheim D."/>
            <person name="Levin J.Z."/>
            <person name="Mosher R.A."/>
            <person name="Mueller C.A."/>
            <person name="Pfiffner J."/>
            <person name="Priest M."/>
            <person name="Russ C."/>
            <person name="Smialowska A."/>
            <person name="Swoboda P."/>
            <person name="Sykes S.M."/>
            <person name="Vaughn M."/>
            <person name="Vengrova S."/>
            <person name="Yoder R."/>
            <person name="Zeng Q."/>
            <person name="Allshire R."/>
            <person name="Baulcombe D."/>
            <person name="Birren B.W."/>
            <person name="Brown W."/>
            <person name="Ekwall K."/>
            <person name="Kellis M."/>
            <person name="Leatherwood J."/>
            <person name="Levin H."/>
            <person name="Margalit H."/>
            <person name="Martienssen R."/>
            <person name="Nieduszynski C.A."/>
            <person name="Spatafora J.W."/>
            <person name="Friedman N."/>
            <person name="Dalgaard J.Z."/>
            <person name="Baumann P."/>
            <person name="Niki H."/>
            <person name="Regev A."/>
            <person name="Nusbaum C."/>
        </authorList>
    </citation>
    <scope>NUCLEOTIDE SEQUENCE [LARGE SCALE GENOMIC DNA]</scope>
    <source>
        <strain evidence="4">yFS275 / FY16936</strain>
    </source>
</reference>
<accession>T0S175</accession>
<feature type="domain" description="Glutamyl-tRNA amidotransferase complex subunit Gta3" evidence="1">
    <location>
        <begin position="16"/>
        <end position="76"/>
    </location>
</feature>
<name>T0S175_SCHJY</name>
<evidence type="ECO:0000313" key="2">
    <source>
        <dbReference type="EMBL" id="EQC53062.1"/>
    </source>
</evidence>
<evidence type="ECO:0000313" key="4">
    <source>
        <dbReference type="Proteomes" id="UP000001744"/>
    </source>
</evidence>
<protein>
    <recommendedName>
        <fullName evidence="1">Glutamyl-tRNA amidotransferase complex subunit Gta3 domain-containing protein</fullName>
    </recommendedName>
</protein>
<proteinExistence type="predicted"/>
<dbReference type="GeneID" id="22831079"/>
<evidence type="ECO:0000259" key="1">
    <source>
        <dbReference type="Pfam" id="PF20978"/>
    </source>
</evidence>
<dbReference type="Proteomes" id="UP000001744">
    <property type="component" value="Unassembled WGS sequence"/>
</dbReference>
<organism evidence="2 4">
    <name type="scientific">Schizosaccharomyces japonicus (strain yFS275 / FY16936)</name>
    <name type="common">Fission yeast</name>
    <dbReference type="NCBI Taxonomy" id="402676"/>
    <lineage>
        <taxon>Eukaryota</taxon>
        <taxon>Fungi</taxon>
        <taxon>Dikarya</taxon>
        <taxon>Ascomycota</taxon>
        <taxon>Taphrinomycotina</taxon>
        <taxon>Schizosaccharomycetes</taxon>
        <taxon>Schizosaccharomycetales</taxon>
        <taxon>Schizosaccharomycetaceae</taxon>
        <taxon>Schizosaccharomyces</taxon>
    </lineage>
</organism>
<dbReference type="HOGENOM" id="CLU_2005234_0_0_1"/>
<gene>
    <name evidence="3" type="primary">gta3</name>
    <name evidence="2" type="ORF">SJAG_05560</name>
</gene>
<dbReference type="JaponicusDB" id="SJAG_05560">
    <property type="gene designation" value="gta3"/>
</dbReference>
<sequence>MLRLKPSNVSLLRLVCRKPSIAGVTEQQYQQMLDLAVFQQPSEPKAARAMMEKVNTGVNIIHTLEDVEIPADTKPLQHLTFPISVEAYEGHAVENIENEQPTKWDPFTLDSRHHSTKPFFACPK</sequence>
<dbReference type="EMBL" id="KE651166">
    <property type="protein sequence ID" value="EQC53062.1"/>
    <property type="molecule type" value="Genomic_DNA"/>
</dbReference>
<dbReference type="Pfam" id="PF20978">
    <property type="entry name" value="Gta3"/>
    <property type="match status" value="1"/>
</dbReference>
<dbReference type="RefSeq" id="XP_011048973.1">
    <property type="nucleotide sequence ID" value="XM_011050671.1"/>
</dbReference>
<evidence type="ECO:0000313" key="3">
    <source>
        <dbReference type="JaponicusDB" id="SJAG_05560"/>
    </source>
</evidence>
<dbReference type="AlphaFoldDB" id="T0S175"/>
<dbReference type="VEuPathDB" id="FungiDB:SJAG_05560"/>
<keyword evidence="4" id="KW-1185">Reference proteome</keyword>